<evidence type="ECO:0000313" key="2">
    <source>
        <dbReference type="Proteomes" id="UP000603352"/>
    </source>
</evidence>
<organism evidence="1 2">
    <name type="scientific">Tistrella bauzanensis</name>
    <dbReference type="NCBI Taxonomy" id="657419"/>
    <lineage>
        <taxon>Bacteria</taxon>
        <taxon>Pseudomonadati</taxon>
        <taxon>Pseudomonadota</taxon>
        <taxon>Alphaproteobacteria</taxon>
        <taxon>Geminicoccales</taxon>
        <taxon>Geminicoccaceae</taxon>
        <taxon>Tistrella</taxon>
    </lineage>
</organism>
<dbReference type="EMBL" id="BMDZ01000099">
    <property type="protein sequence ID" value="GGB61069.1"/>
    <property type="molecule type" value="Genomic_DNA"/>
</dbReference>
<sequence>MCVRHAVAGGPSGQGAHLRLALDSARIRSVRARRAVGSATASTPGVGRVMANGFGSGFGSRRRRGGHGQRIGGVVEQGVRRHFQHLGQTHQRAGGNAVAALLILLQLLKTDAQGRGTAFLGEPTGTPDAADALADAGMKQGVGIGKCAGARRWMRRPCIIGPCIPGPCIIGPCIFGHGRAGTVQAAGAGVHVGLSLGWIVALSVAQRVHAARITRMAPHGSQDATMLRD</sequence>
<keyword evidence="2" id="KW-1185">Reference proteome</keyword>
<evidence type="ECO:0000313" key="1">
    <source>
        <dbReference type="EMBL" id="GGB61069.1"/>
    </source>
</evidence>
<dbReference type="Proteomes" id="UP000603352">
    <property type="component" value="Unassembled WGS sequence"/>
</dbReference>
<name>A0ABQ1J6U6_9PROT</name>
<reference evidence="2" key="1">
    <citation type="journal article" date="2019" name="Int. J. Syst. Evol. Microbiol.">
        <title>The Global Catalogue of Microorganisms (GCM) 10K type strain sequencing project: providing services to taxonomists for standard genome sequencing and annotation.</title>
        <authorList>
            <consortium name="The Broad Institute Genomics Platform"/>
            <consortium name="The Broad Institute Genome Sequencing Center for Infectious Disease"/>
            <person name="Wu L."/>
            <person name="Ma J."/>
        </authorList>
    </citation>
    <scope>NUCLEOTIDE SEQUENCE [LARGE SCALE GENOMIC DNA]</scope>
    <source>
        <strain evidence="2">CGMCC 1.10188</strain>
    </source>
</reference>
<protein>
    <submittedName>
        <fullName evidence="1">Uncharacterized protein</fullName>
    </submittedName>
</protein>
<proteinExistence type="predicted"/>
<comment type="caution">
    <text evidence="1">The sequence shown here is derived from an EMBL/GenBank/DDBJ whole genome shotgun (WGS) entry which is preliminary data.</text>
</comment>
<gene>
    <name evidence="1" type="ORF">GCM10011505_47190</name>
</gene>
<accession>A0ABQ1J6U6</accession>